<dbReference type="PANTHER" id="PTHR34292:SF2">
    <property type="entry name" value="OUTER SPORE WALL PROTEIN LDS1"/>
    <property type="match status" value="1"/>
</dbReference>
<dbReference type="InterPro" id="IPR059112">
    <property type="entry name" value="CysZ/EI24"/>
</dbReference>
<comment type="subcellular location">
    <subcellularLocation>
        <location evidence="1">Membrane</location>
        <topology evidence="1">Multi-pass membrane protein</topology>
    </subcellularLocation>
</comment>
<keyword evidence="7" id="KW-1185">Reference proteome</keyword>
<evidence type="ECO:0000256" key="4">
    <source>
        <dbReference type="ARBA" id="ARBA00023136"/>
    </source>
</evidence>
<evidence type="ECO:0000256" key="5">
    <source>
        <dbReference type="SAM" id="Phobius"/>
    </source>
</evidence>
<reference evidence="6 7" key="1">
    <citation type="submission" date="2020-01" db="EMBL/GenBank/DDBJ databases">
        <authorList>
            <person name="Gupta K D."/>
        </authorList>
    </citation>
    <scope>NUCLEOTIDE SEQUENCE [LARGE SCALE GENOMIC DNA]</scope>
</reference>
<dbReference type="Pfam" id="PF07264">
    <property type="entry name" value="EI24"/>
    <property type="match status" value="1"/>
</dbReference>
<feature type="transmembrane region" description="Helical" evidence="5">
    <location>
        <begin position="24"/>
        <end position="44"/>
    </location>
</feature>
<evidence type="ECO:0000256" key="3">
    <source>
        <dbReference type="ARBA" id="ARBA00022989"/>
    </source>
</evidence>
<evidence type="ECO:0000313" key="7">
    <source>
        <dbReference type="Proteomes" id="UP000467700"/>
    </source>
</evidence>
<keyword evidence="4 5" id="KW-0472">Membrane</keyword>
<dbReference type="EMBL" id="CACVBS010000064">
    <property type="protein sequence ID" value="CAA7267987.1"/>
    <property type="molecule type" value="Genomic_DNA"/>
</dbReference>
<gene>
    <name evidence="6" type="ORF">AAE3_LOCUS10118</name>
</gene>
<protein>
    <recommendedName>
        <fullName evidence="8">Outer spore wall protein RRT8</fullName>
    </recommendedName>
</protein>
<name>A0A8S0WQ46_CYCAE</name>
<evidence type="ECO:0008006" key="8">
    <source>
        <dbReference type="Google" id="ProtNLM"/>
    </source>
</evidence>
<keyword evidence="3 5" id="KW-1133">Transmembrane helix</keyword>
<keyword evidence="2 5" id="KW-0812">Transmembrane</keyword>
<feature type="transmembrane region" description="Helical" evidence="5">
    <location>
        <begin position="81"/>
        <end position="102"/>
    </location>
</feature>
<comment type="caution">
    <text evidence="6">The sequence shown here is derived from an EMBL/GenBank/DDBJ whole genome shotgun (WGS) entry which is preliminary data.</text>
</comment>
<evidence type="ECO:0000256" key="1">
    <source>
        <dbReference type="ARBA" id="ARBA00004141"/>
    </source>
</evidence>
<feature type="transmembrane region" description="Helical" evidence="5">
    <location>
        <begin position="51"/>
        <end position="69"/>
    </location>
</feature>
<dbReference type="PANTHER" id="PTHR34292">
    <property type="entry name" value="OUTER SPORE WALL PROTEIN LDS1"/>
    <property type="match status" value="1"/>
</dbReference>
<dbReference type="AlphaFoldDB" id="A0A8S0WQ46"/>
<sequence>MDSLKDTLRKTAVLSRDALLSHAWSYPLLGIPYLIAHPALYTAVAPVLAKAAVTSLAITGILFFFTYLPQVAFCALFSGPFAFVAAGIMVLSEAYVLVSFISKAFLSAAQDRIFDAVLLQQGNQSLVERGRQVKSNSSGFKVVGKSLIQPLNRFSKEGIVRYIVSLPLNSIPGVGTALFLLYNGIKSGPTFHARYFQLKNLDKSTREAFVEKRRGAYTAFGATALALNLVPVIGLLFNLTSTIGAALWANKLEKTEVSAAGPIRRVEDVGQSANEIPMRDQVKVEL</sequence>
<evidence type="ECO:0000313" key="6">
    <source>
        <dbReference type="EMBL" id="CAA7267987.1"/>
    </source>
</evidence>
<organism evidence="6 7">
    <name type="scientific">Cyclocybe aegerita</name>
    <name type="common">Black poplar mushroom</name>
    <name type="synonym">Agrocybe aegerita</name>
    <dbReference type="NCBI Taxonomy" id="1973307"/>
    <lineage>
        <taxon>Eukaryota</taxon>
        <taxon>Fungi</taxon>
        <taxon>Dikarya</taxon>
        <taxon>Basidiomycota</taxon>
        <taxon>Agaricomycotina</taxon>
        <taxon>Agaricomycetes</taxon>
        <taxon>Agaricomycetidae</taxon>
        <taxon>Agaricales</taxon>
        <taxon>Agaricineae</taxon>
        <taxon>Bolbitiaceae</taxon>
        <taxon>Cyclocybe</taxon>
    </lineage>
</organism>
<feature type="transmembrane region" description="Helical" evidence="5">
    <location>
        <begin position="159"/>
        <end position="182"/>
    </location>
</feature>
<dbReference type="InterPro" id="IPR052786">
    <property type="entry name" value="Spore_wall_assembly"/>
</dbReference>
<accession>A0A8S0WQ46</accession>
<dbReference type="Proteomes" id="UP000467700">
    <property type="component" value="Unassembled WGS sequence"/>
</dbReference>
<evidence type="ECO:0000256" key="2">
    <source>
        <dbReference type="ARBA" id="ARBA00022692"/>
    </source>
</evidence>
<dbReference type="OrthoDB" id="2107885at2759"/>
<feature type="transmembrane region" description="Helical" evidence="5">
    <location>
        <begin position="216"/>
        <end position="237"/>
    </location>
</feature>
<proteinExistence type="predicted"/>